<evidence type="ECO:0000256" key="2">
    <source>
        <dbReference type="SAM" id="SignalP"/>
    </source>
</evidence>
<proteinExistence type="predicted"/>
<evidence type="ECO:0008006" key="5">
    <source>
        <dbReference type="Google" id="ProtNLM"/>
    </source>
</evidence>
<keyword evidence="2" id="KW-0732">Signal</keyword>
<reference evidence="4" key="1">
    <citation type="journal article" date="2019" name="Int. J. Syst. Evol. Microbiol.">
        <title>The Global Catalogue of Microorganisms (GCM) 10K type strain sequencing project: providing services to taxonomists for standard genome sequencing and annotation.</title>
        <authorList>
            <consortium name="The Broad Institute Genomics Platform"/>
            <consortium name="The Broad Institute Genome Sequencing Center for Infectious Disease"/>
            <person name="Wu L."/>
            <person name="Ma J."/>
        </authorList>
    </citation>
    <scope>NUCLEOTIDE SEQUENCE [LARGE SCALE GENOMIC DNA]</scope>
    <source>
        <strain evidence="4">JCM 15577</strain>
    </source>
</reference>
<sequence length="85" mass="8924">MTVFSILLATLALTAVAATVRAILRDGHRRQPTDPSRAVQSEPTRILSALPTPPNPHAPGEPTRSLRQQRVGSQGTSGFAAGEVA</sequence>
<feature type="chain" id="PRO_5045634552" description="Secreted protein" evidence="2">
    <location>
        <begin position="18"/>
        <end position="85"/>
    </location>
</feature>
<dbReference type="Proteomes" id="UP001501690">
    <property type="component" value="Unassembled WGS sequence"/>
</dbReference>
<feature type="signal peptide" evidence="2">
    <location>
        <begin position="1"/>
        <end position="17"/>
    </location>
</feature>
<feature type="compositionally biased region" description="Polar residues" evidence="1">
    <location>
        <begin position="65"/>
        <end position="77"/>
    </location>
</feature>
<gene>
    <name evidence="3" type="ORF">GCM10009808_19860</name>
</gene>
<name>A0ABP4UGA7_9MICO</name>
<accession>A0ABP4UGA7</accession>
<dbReference type="EMBL" id="BAAAPL010000002">
    <property type="protein sequence ID" value="GAA1701921.1"/>
    <property type="molecule type" value="Genomic_DNA"/>
</dbReference>
<dbReference type="RefSeq" id="WP_344072113.1">
    <property type="nucleotide sequence ID" value="NZ_BAAAPL010000002.1"/>
</dbReference>
<evidence type="ECO:0000313" key="3">
    <source>
        <dbReference type="EMBL" id="GAA1701921.1"/>
    </source>
</evidence>
<keyword evidence="4" id="KW-1185">Reference proteome</keyword>
<evidence type="ECO:0000313" key="4">
    <source>
        <dbReference type="Proteomes" id="UP001501690"/>
    </source>
</evidence>
<feature type="region of interest" description="Disordered" evidence="1">
    <location>
        <begin position="26"/>
        <end position="85"/>
    </location>
</feature>
<comment type="caution">
    <text evidence="3">The sequence shown here is derived from an EMBL/GenBank/DDBJ whole genome shotgun (WGS) entry which is preliminary data.</text>
</comment>
<protein>
    <recommendedName>
        <fullName evidence="5">Secreted protein</fullName>
    </recommendedName>
</protein>
<organism evidence="3 4">
    <name type="scientific">Microbacterium sediminicola</name>
    <dbReference type="NCBI Taxonomy" id="415210"/>
    <lineage>
        <taxon>Bacteria</taxon>
        <taxon>Bacillati</taxon>
        <taxon>Actinomycetota</taxon>
        <taxon>Actinomycetes</taxon>
        <taxon>Micrococcales</taxon>
        <taxon>Microbacteriaceae</taxon>
        <taxon>Microbacterium</taxon>
    </lineage>
</organism>
<evidence type="ECO:0000256" key="1">
    <source>
        <dbReference type="SAM" id="MobiDB-lite"/>
    </source>
</evidence>